<dbReference type="SUPFAM" id="SSF50129">
    <property type="entry name" value="GroES-like"/>
    <property type="match status" value="1"/>
</dbReference>
<name>A0AAV1UPI7_9STRA</name>
<dbReference type="Gene3D" id="3.90.180.10">
    <property type="entry name" value="Medium-chain alcohol dehydrogenases, catalytic domain"/>
    <property type="match status" value="1"/>
</dbReference>
<dbReference type="Proteomes" id="UP001162060">
    <property type="component" value="Unassembled WGS sequence"/>
</dbReference>
<evidence type="ECO:0000256" key="4">
    <source>
        <dbReference type="ARBA" id="ARBA00022833"/>
    </source>
</evidence>
<evidence type="ECO:0000256" key="1">
    <source>
        <dbReference type="ARBA" id="ARBA00001947"/>
    </source>
</evidence>
<proteinExistence type="inferred from homology"/>
<evidence type="ECO:0000313" key="7">
    <source>
        <dbReference type="Proteomes" id="UP001162060"/>
    </source>
</evidence>
<dbReference type="InterPro" id="IPR011032">
    <property type="entry name" value="GroES-like_sf"/>
</dbReference>
<organism evidence="6 7">
    <name type="scientific">Peronospora matthiolae</name>
    <dbReference type="NCBI Taxonomy" id="2874970"/>
    <lineage>
        <taxon>Eukaryota</taxon>
        <taxon>Sar</taxon>
        <taxon>Stramenopiles</taxon>
        <taxon>Oomycota</taxon>
        <taxon>Peronosporomycetes</taxon>
        <taxon>Peronosporales</taxon>
        <taxon>Peronosporaceae</taxon>
        <taxon>Peronospora</taxon>
    </lineage>
</organism>
<dbReference type="GO" id="GO:0016491">
    <property type="term" value="F:oxidoreductase activity"/>
    <property type="evidence" value="ECO:0007669"/>
    <property type="project" value="UniProtKB-KW"/>
</dbReference>
<comment type="similarity">
    <text evidence="2">Belongs to the zinc-containing alcohol dehydrogenase family.</text>
</comment>
<comment type="cofactor">
    <cofactor evidence="1">
        <name>Zn(2+)</name>
        <dbReference type="ChEBI" id="CHEBI:29105"/>
    </cofactor>
</comment>
<protein>
    <submittedName>
        <fullName evidence="6">Uncharacterized protein</fullName>
    </submittedName>
</protein>
<evidence type="ECO:0000256" key="2">
    <source>
        <dbReference type="ARBA" id="ARBA00008072"/>
    </source>
</evidence>
<reference evidence="6" key="1">
    <citation type="submission" date="2024-01" db="EMBL/GenBank/DDBJ databases">
        <authorList>
            <person name="Webb A."/>
        </authorList>
    </citation>
    <scope>NUCLEOTIDE SEQUENCE</scope>
    <source>
        <strain evidence="6">Pm1</strain>
    </source>
</reference>
<dbReference type="EMBL" id="CAKLBY020000224">
    <property type="protein sequence ID" value="CAK7936501.1"/>
    <property type="molecule type" value="Genomic_DNA"/>
</dbReference>
<accession>A0AAV1UPI7</accession>
<dbReference type="GO" id="GO:0046872">
    <property type="term" value="F:metal ion binding"/>
    <property type="evidence" value="ECO:0007669"/>
    <property type="project" value="UniProtKB-KW"/>
</dbReference>
<gene>
    <name evidence="6" type="ORF">PM001_LOCUS21651</name>
</gene>
<evidence type="ECO:0000313" key="6">
    <source>
        <dbReference type="EMBL" id="CAK7936501.1"/>
    </source>
</evidence>
<dbReference type="Gene3D" id="3.40.50.720">
    <property type="entry name" value="NAD(P)-binding Rossmann-like Domain"/>
    <property type="match status" value="1"/>
</dbReference>
<dbReference type="PANTHER" id="PTHR43350:SF2">
    <property type="entry name" value="GROES-LIKE ZINC-BINDING ALCOHOL DEHYDROGENASE FAMILY PROTEIN"/>
    <property type="match status" value="1"/>
</dbReference>
<keyword evidence="3" id="KW-0479">Metal-binding</keyword>
<dbReference type="AlphaFoldDB" id="A0AAV1UPI7"/>
<dbReference type="PANTHER" id="PTHR43350">
    <property type="entry name" value="NAD-DEPENDENT ALCOHOL DEHYDROGENASE"/>
    <property type="match status" value="1"/>
</dbReference>
<keyword evidence="4" id="KW-0862">Zinc</keyword>
<comment type="caution">
    <text evidence="6">The sequence shown here is derived from an EMBL/GenBank/DDBJ whole genome shotgun (WGS) entry which is preliminary data.</text>
</comment>
<sequence length="401" mass="43260">MQDKLMTTTQASAGGSTIQNLALKATHPCKKDSRSVSWCRMACDIAVGGEATVRVLRAAASLCDAQTCPGTIESRSGVLCRSFVGIVSELRPLASEETELTTVDPVKVLDRVVASPYLMRPLLPPDEQQGQTDCNDDALLQRSTCNSSCVFGIGASSGTLAEYIVLPVANLAVVPPSIPDDLALLADDVSVVLSIASELQRRHVTNVAILSDGPATILSNLLTRLLHQDMQFPAQKLHVFSASATCSSTIWSQYASVTPLDMHEPADMDHLIARQTELALDAVVDLIGSKASAELAISLVQSMGCVVFVDRSRLELRPPSLVAMDMNAVVVRELELVSVPNCRGCLDDALQYLVTQSESQQSTRELRTCLLDDVVLQQALSQLQARPEQTLEGQYLQVRRC</sequence>
<evidence type="ECO:0000256" key="5">
    <source>
        <dbReference type="ARBA" id="ARBA00023002"/>
    </source>
</evidence>
<keyword evidence="5" id="KW-0560">Oxidoreductase</keyword>
<evidence type="ECO:0000256" key="3">
    <source>
        <dbReference type="ARBA" id="ARBA00022723"/>
    </source>
</evidence>